<evidence type="ECO:0000313" key="3">
    <source>
        <dbReference type="Proteomes" id="UP000054843"/>
    </source>
</evidence>
<sequence length="78" mass="9322">MFFLPFRILTYLKLLLLQLHLIHSTNIAELNYNCKYLPYGFIISRLNALLSTKMIICKIMLLRVGQSQLNFLYRLWLT</sequence>
<name>A0A0V1MY84_9BILA</name>
<feature type="chain" id="PRO_5006882941" description="Secreted protein" evidence="1">
    <location>
        <begin position="25"/>
        <end position="78"/>
    </location>
</feature>
<gene>
    <name evidence="2" type="ORF">T10_10972</name>
</gene>
<organism evidence="2 3">
    <name type="scientific">Trichinella papuae</name>
    <dbReference type="NCBI Taxonomy" id="268474"/>
    <lineage>
        <taxon>Eukaryota</taxon>
        <taxon>Metazoa</taxon>
        <taxon>Ecdysozoa</taxon>
        <taxon>Nematoda</taxon>
        <taxon>Enoplea</taxon>
        <taxon>Dorylaimia</taxon>
        <taxon>Trichinellida</taxon>
        <taxon>Trichinellidae</taxon>
        <taxon>Trichinella</taxon>
    </lineage>
</organism>
<comment type="caution">
    <text evidence="2">The sequence shown here is derived from an EMBL/GenBank/DDBJ whole genome shotgun (WGS) entry which is preliminary data.</text>
</comment>
<dbReference type="Proteomes" id="UP000054843">
    <property type="component" value="Unassembled WGS sequence"/>
</dbReference>
<evidence type="ECO:0000313" key="2">
    <source>
        <dbReference type="EMBL" id="KRZ76708.1"/>
    </source>
</evidence>
<proteinExistence type="predicted"/>
<keyword evidence="1" id="KW-0732">Signal</keyword>
<reference evidence="2 3" key="1">
    <citation type="submission" date="2015-01" db="EMBL/GenBank/DDBJ databases">
        <title>Evolution of Trichinella species and genotypes.</title>
        <authorList>
            <person name="Korhonen P.K."/>
            <person name="Edoardo P."/>
            <person name="Giuseppe L.R."/>
            <person name="Gasser R.B."/>
        </authorList>
    </citation>
    <scope>NUCLEOTIDE SEQUENCE [LARGE SCALE GENOMIC DNA]</scope>
    <source>
        <strain evidence="2">ISS1980</strain>
    </source>
</reference>
<feature type="signal peptide" evidence="1">
    <location>
        <begin position="1"/>
        <end position="24"/>
    </location>
</feature>
<protein>
    <recommendedName>
        <fullName evidence="4">Secreted protein</fullName>
    </recommendedName>
</protein>
<dbReference type="EMBL" id="JYDO01000026">
    <property type="protein sequence ID" value="KRZ76708.1"/>
    <property type="molecule type" value="Genomic_DNA"/>
</dbReference>
<evidence type="ECO:0000256" key="1">
    <source>
        <dbReference type="SAM" id="SignalP"/>
    </source>
</evidence>
<evidence type="ECO:0008006" key="4">
    <source>
        <dbReference type="Google" id="ProtNLM"/>
    </source>
</evidence>
<keyword evidence="3" id="KW-1185">Reference proteome</keyword>
<accession>A0A0V1MY84</accession>
<dbReference type="AlphaFoldDB" id="A0A0V1MY84"/>